<protein>
    <recommendedName>
        <fullName evidence="3">Cupin 2 conserved barrel domain-containing protein</fullName>
    </recommendedName>
</protein>
<dbReference type="InterPro" id="IPR014710">
    <property type="entry name" value="RmlC-like_jellyroll"/>
</dbReference>
<reference evidence="1 2" key="1">
    <citation type="submission" date="2023-08" db="EMBL/GenBank/DDBJ databases">
        <title>Black Yeasts Isolated from many extreme environments.</title>
        <authorList>
            <person name="Coleine C."/>
            <person name="Stajich J.E."/>
            <person name="Selbmann L."/>
        </authorList>
    </citation>
    <scope>NUCLEOTIDE SEQUENCE [LARGE SCALE GENOMIC DNA]</scope>
    <source>
        <strain evidence="1 2">CCFEE 5792</strain>
    </source>
</reference>
<gene>
    <name evidence="1" type="ORF">LTR84_008339</name>
</gene>
<keyword evidence="2" id="KW-1185">Reference proteome</keyword>
<evidence type="ECO:0000313" key="2">
    <source>
        <dbReference type="Proteomes" id="UP001358417"/>
    </source>
</evidence>
<accession>A0AAV9N147</accession>
<comment type="caution">
    <text evidence="1">The sequence shown here is derived from an EMBL/GenBank/DDBJ whole genome shotgun (WGS) entry which is preliminary data.</text>
</comment>
<sequence length="329" mass="37163">MSIVTEFLDAHPLDDTVLKIQRNEELLLTNPDMKNFKKREHEALGVIHFPTEFIPQPFSRPRSVYESDHLRVEWQQMNGRQPFYHRNADADELSFQVSGPRTLMTEYGTVELRPGDFSRIPVGVAHDNFGRGEIHILFYVPAPVHECAQAKFTGELRIPPFEGWEAKAIPEVMTACIGGPECDIAVGLVDEKLLLQHADTIDKTKRIQVLQPERAEGKTEWLYKSKHVWIGYTKQSGGDSADTVYKRHRQAEEIQYQVSGKRTVVSQRGIVSLEPGDFINIPFGVGFTEVAQEASEHISILTHNVTPPKAPFAKQAGPTSWVAVQTLRK</sequence>
<organism evidence="1 2">
    <name type="scientific">Exophiala bonariae</name>
    <dbReference type="NCBI Taxonomy" id="1690606"/>
    <lineage>
        <taxon>Eukaryota</taxon>
        <taxon>Fungi</taxon>
        <taxon>Dikarya</taxon>
        <taxon>Ascomycota</taxon>
        <taxon>Pezizomycotina</taxon>
        <taxon>Eurotiomycetes</taxon>
        <taxon>Chaetothyriomycetidae</taxon>
        <taxon>Chaetothyriales</taxon>
        <taxon>Herpotrichiellaceae</taxon>
        <taxon>Exophiala</taxon>
    </lineage>
</organism>
<dbReference type="Gene3D" id="2.60.120.10">
    <property type="entry name" value="Jelly Rolls"/>
    <property type="match status" value="2"/>
</dbReference>
<dbReference type="Proteomes" id="UP001358417">
    <property type="component" value="Unassembled WGS sequence"/>
</dbReference>
<evidence type="ECO:0000313" key="1">
    <source>
        <dbReference type="EMBL" id="KAK5046536.1"/>
    </source>
</evidence>
<dbReference type="SUPFAM" id="SSF51182">
    <property type="entry name" value="RmlC-like cupins"/>
    <property type="match status" value="2"/>
</dbReference>
<dbReference type="RefSeq" id="XP_064702127.1">
    <property type="nucleotide sequence ID" value="XM_064851886.1"/>
</dbReference>
<dbReference type="AlphaFoldDB" id="A0AAV9N147"/>
<proteinExistence type="predicted"/>
<name>A0AAV9N147_9EURO</name>
<dbReference type="InterPro" id="IPR011051">
    <property type="entry name" value="RmlC_Cupin_sf"/>
</dbReference>
<dbReference type="GeneID" id="89976503"/>
<dbReference type="EMBL" id="JAVRRD010000030">
    <property type="protein sequence ID" value="KAK5046536.1"/>
    <property type="molecule type" value="Genomic_DNA"/>
</dbReference>
<evidence type="ECO:0008006" key="3">
    <source>
        <dbReference type="Google" id="ProtNLM"/>
    </source>
</evidence>